<evidence type="ECO:0000313" key="7">
    <source>
        <dbReference type="EMBL" id="KIW82585.1"/>
    </source>
</evidence>
<dbReference type="VEuPathDB" id="FungiDB:Z517_05612"/>
<protein>
    <submittedName>
        <fullName evidence="7">Uncharacterized protein</fullName>
    </submittedName>
</protein>
<dbReference type="InterPro" id="IPR001708">
    <property type="entry name" value="YidC/ALB3/OXA1/COX18"/>
</dbReference>
<evidence type="ECO:0000256" key="4">
    <source>
        <dbReference type="ARBA" id="ARBA00022989"/>
    </source>
</evidence>
<proteinExistence type="inferred from homology"/>
<gene>
    <name evidence="7" type="ORF">Z517_05612</name>
</gene>
<dbReference type="GO" id="GO:0033617">
    <property type="term" value="P:mitochondrial respiratory chain complex IV assembly"/>
    <property type="evidence" value="ECO:0007669"/>
    <property type="project" value="TreeGrafter"/>
</dbReference>
<dbReference type="OrthoDB" id="2148490at2759"/>
<evidence type="ECO:0000256" key="1">
    <source>
        <dbReference type="ARBA" id="ARBA00004141"/>
    </source>
</evidence>
<keyword evidence="4 6" id="KW-1133">Transmembrane helix</keyword>
<evidence type="ECO:0000256" key="5">
    <source>
        <dbReference type="ARBA" id="ARBA00023136"/>
    </source>
</evidence>
<dbReference type="AlphaFoldDB" id="A0A0D2GVG3"/>
<keyword evidence="8" id="KW-1185">Reference proteome</keyword>
<organism evidence="7 8">
    <name type="scientific">Fonsecaea pedrosoi CBS 271.37</name>
    <dbReference type="NCBI Taxonomy" id="1442368"/>
    <lineage>
        <taxon>Eukaryota</taxon>
        <taxon>Fungi</taxon>
        <taxon>Dikarya</taxon>
        <taxon>Ascomycota</taxon>
        <taxon>Pezizomycotina</taxon>
        <taxon>Eurotiomycetes</taxon>
        <taxon>Chaetothyriomycetidae</taxon>
        <taxon>Chaetothyriales</taxon>
        <taxon>Herpotrichiellaceae</taxon>
        <taxon>Fonsecaea</taxon>
    </lineage>
</organism>
<dbReference type="EMBL" id="KN846971">
    <property type="protein sequence ID" value="KIW82585.1"/>
    <property type="molecule type" value="Genomic_DNA"/>
</dbReference>
<dbReference type="HOGENOM" id="CLU_029282_1_2_1"/>
<evidence type="ECO:0000256" key="6">
    <source>
        <dbReference type="SAM" id="Phobius"/>
    </source>
</evidence>
<reference evidence="7 8" key="1">
    <citation type="submission" date="2015-01" db="EMBL/GenBank/DDBJ databases">
        <title>The Genome Sequence of Fonsecaea pedrosoi CBS 271.37.</title>
        <authorList>
            <consortium name="The Broad Institute Genomics Platform"/>
            <person name="Cuomo C."/>
            <person name="de Hoog S."/>
            <person name="Gorbushina A."/>
            <person name="Stielow B."/>
            <person name="Teixiera M."/>
            <person name="Abouelleil A."/>
            <person name="Chapman S.B."/>
            <person name="Priest M."/>
            <person name="Young S.K."/>
            <person name="Wortman J."/>
            <person name="Nusbaum C."/>
            <person name="Birren B."/>
        </authorList>
    </citation>
    <scope>NUCLEOTIDE SEQUENCE [LARGE SCALE GENOMIC DNA]</scope>
    <source>
        <strain evidence="7 8">CBS 271.37</strain>
    </source>
</reference>
<dbReference type="PANTHER" id="PTHR12428">
    <property type="entry name" value="OXA1"/>
    <property type="match status" value="1"/>
</dbReference>
<dbReference type="GO" id="GO:0032979">
    <property type="term" value="P:protein insertion into mitochondrial inner membrane from matrix"/>
    <property type="evidence" value="ECO:0007669"/>
    <property type="project" value="TreeGrafter"/>
</dbReference>
<dbReference type="RefSeq" id="XP_013286393.1">
    <property type="nucleotide sequence ID" value="XM_013430939.1"/>
</dbReference>
<dbReference type="STRING" id="1442368.A0A0D2GVG3"/>
<feature type="transmembrane region" description="Helical" evidence="6">
    <location>
        <begin position="292"/>
        <end position="309"/>
    </location>
</feature>
<dbReference type="Proteomes" id="UP000053029">
    <property type="component" value="Unassembled WGS sequence"/>
</dbReference>
<evidence type="ECO:0000256" key="2">
    <source>
        <dbReference type="ARBA" id="ARBA00009877"/>
    </source>
</evidence>
<comment type="similarity">
    <text evidence="2">Belongs to the OXA1/ALB3/YidC family.</text>
</comment>
<accession>A0A0D2GVG3</accession>
<sequence length="361" mass="40685">MTQPRATRLFPTLAIPAAIRGRVSTGHSALRRWAELERQCYRHNCLDARSLSCSFHSSHPKPFAAECLQLSGTIFQEVHTFTGLPWYLSIPLTASLLRMTWIPVQLLTHRSRKRRESAMHLATAWRIAYQDTARIKYPAGREADAKRAESWVASQLKARKKAIQKHIPYLPIWVEPVLALSFIPVWVFSMDCIRRMAGDKRTVTSMFFRSDGGTVDPNIVPAEPGFQTESLWWISDLASPDQLWILPVTYGTLATLSVWLRVRDAAKQRPEVSYSNSDDARLRVLAAKFNRVLSYVMTALPSVFTYLIIRSDLSTAVVLYLIGTTTTQLVQRPLLASVLGTTKLVPPLRAKQAKAKGQVEA</sequence>
<feature type="transmembrane region" description="Helical" evidence="6">
    <location>
        <begin position="167"/>
        <end position="188"/>
    </location>
</feature>
<keyword evidence="5 6" id="KW-0472">Membrane</keyword>
<evidence type="ECO:0000256" key="3">
    <source>
        <dbReference type="ARBA" id="ARBA00022692"/>
    </source>
</evidence>
<dbReference type="GeneID" id="25305102"/>
<feature type="transmembrane region" description="Helical" evidence="6">
    <location>
        <begin position="242"/>
        <end position="260"/>
    </location>
</feature>
<dbReference type="GO" id="GO:0032977">
    <property type="term" value="F:membrane insertase activity"/>
    <property type="evidence" value="ECO:0007669"/>
    <property type="project" value="InterPro"/>
</dbReference>
<dbReference type="PANTHER" id="PTHR12428:SF65">
    <property type="entry name" value="CYTOCHROME C OXIDASE ASSEMBLY PROTEIN COX18, MITOCHONDRIAL"/>
    <property type="match status" value="1"/>
</dbReference>
<name>A0A0D2GVG3_9EURO</name>
<evidence type="ECO:0000313" key="8">
    <source>
        <dbReference type="Proteomes" id="UP000053029"/>
    </source>
</evidence>
<dbReference type="GO" id="GO:0005743">
    <property type="term" value="C:mitochondrial inner membrane"/>
    <property type="evidence" value="ECO:0007669"/>
    <property type="project" value="TreeGrafter"/>
</dbReference>
<comment type="subcellular location">
    <subcellularLocation>
        <location evidence="1">Membrane</location>
        <topology evidence="1">Multi-pass membrane protein</topology>
    </subcellularLocation>
</comment>
<keyword evidence="3 6" id="KW-0812">Transmembrane</keyword>